<reference evidence="1" key="1">
    <citation type="submission" date="2017-03" db="EMBL/GenBank/DDBJ databases">
        <authorList>
            <consortium name="AG Boll"/>
        </authorList>
    </citation>
    <scope>NUCLEOTIDE SEQUENCE [LARGE SCALE GENOMIC DNA]</scope>
    <source>
        <strain evidence="1">Chol</strain>
    </source>
</reference>
<gene>
    <name evidence="1" type="ORF">SDENCHOL_10441</name>
</gene>
<organism evidence="1 2">
    <name type="scientific">Sterolibacterium denitrificans</name>
    <dbReference type="NCBI Taxonomy" id="157592"/>
    <lineage>
        <taxon>Bacteria</taxon>
        <taxon>Pseudomonadati</taxon>
        <taxon>Pseudomonadota</taxon>
        <taxon>Betaproteobacteria</taxon>
        <taxon>Nitrosomonadales</taxon>
        <taxon>Sterolibacteriaceae</taxon>
        <taxon>Sterolibacterium</taxon>
    </lineage>
</organism>
<keyword evidence="2" id="KW-1185">Reference proteome</keyword>
<evidence type="ECO:0000313" key="2">
    <source>
        <dbReference type="Proteomes" id="UP000242886"/>
    </source>
</evidence>
<name>A0A7Z7HPH7_9PROT</name>
<evidence type="ECO:0000313" key="1">
    <source>
        <dbReference type="EMBL" id="SMB21933.1"/>
    </source>
</evidence>
<accession>A0A7Z7HPH7</accession>
<dbReference type="Proteomes" id="UP000242886">
    <property type="component" value="Chromosome SDENCHOL"/>
</dbReference>
<protein>
    <submittedName>
        <fullName evidence="1">Uncharacterized protein</fullName>
    </submittedName>
</protein>
<dbReference type="EMBL" id="LT837803">
    <property type="protein sequence ID" value="SMB21933.1"/>
    <property type="molecule type" value="Genomic_DNA"/>
</dbReference>
<proteinExistence type="predicted"/>
<sequence>MRNILAMLKAFGIEVQWLRARVRIPLATLEQWLAGRFPRAAFALTAQTPGIHIRGRIPAVGARILCAARLDIGGLTVGADARTLEIRIGAPELDVGEGSVGPLAEAIRKGRIDLARPADLVGNQLGLPPLVTRASGDTVTLDFARLPALREGRARRRFMLGSALLGISRIEAADGILVVQLRLFPAGLGGFLKAVVRHALIPALDRMSAAPAEARA</sequence>
<dbReference type="AlphaFoldDB" id="A0A7Z7HPH7"/>
<dbReference type="RefSeq" id="WP_154715846.1">
    <property type="nucleotide sequence ID" value="NZ_LT837803.1"/>
</dbReference>